<dbReference type="CDD" id="cd07804">
    <property type="entry name" value="ASKHA_NBD_FGGY_RrXK-like"/>
    <property type="match status" value="1"/>
</dbReference>
<dbReference type="SUPFAM" id="SSF53067">
    <property type="entry name" value="Actin-like ATPase domain"/>
    <property type="match status" value="2"/>
</dbReference>
<evidence type="ECO:0000256" key="4">
    <source>
        <dbReference type="ARBA" id="ARBA00022777"/>
    </source>
</evidence>
<dbReference type="Proteomes" id="UP000462152">
    <property type="component" value="Unassembled WGS sequence"/>
</dbReference>
<reference evidence="9 10" key="1">
    <citation type="submission" date="2019-12" db="EMBL/GenBank/DDBJ databases">
        <authorList>
            <person name="Li J."/>
            <person name="Shi Y."/>
            <person name="Xu G."/>
            <person name="Xiao D."/>
            <person name="Ran X."/>
        </authorList>
    </citation>
    <scope>NUCLEOTIDE SEQUENCE [LARGE SCALE GENOMIC DNA]</scope>
    <source>
        <strain evidence="9 10">JCM 15915</strain>
    </source>
</reference>
<dbReference type="GO" id="GO:0016773">
    <property type="term" value="F:phosphotransferase activity, alcohol group as acceptor"/>
    <property type="evidence" value="ECO:0007669"/>
    <property type="project" value="InterPro"/>
</dbReference>
<dbReference type="Gene3D" id="3.30.420.40">
    <property type="match status" value="2"/>
</dbReference>
<evidence type="ECO:0000256" key="6">
    <source>
        <dbReference type="SAM" id="MobiDB-lite"/>
    </source>
</evidence>
<comment type="caution">
    <text evidence="9">The sequence shown here is derived from an EMBL/GenBank/DDBJ whole genome shotgun (WGS) entry which is preliminary data.</text>
</comment>
<evidence type="ECO:0000256" key="5">
    <source>
        <dbReference type="RuleBase" id="RU003733"/>
    </source>
</evidence>
<organism evidence="9 10">
    <name type="scientific">Rothia koreensis</name>
    <dbReference type="NCBI Taxonomy" id="592378"/>
    <lineage>
        <taxon>Bacteria</taxon>
        <taxon>Bacillati</taxon>
        <taxon>Actinomycetota</taxon>
        <taxon>Actinomycetes</taxon>
        <taxon>Micrococcales</taxon>
        <taxon>Micrococcaceae</taxon>
        <taxon>Rothia</taxon>
    </lineage>
</organism>
<protein>
    <submittedName>
        <fullName evidence="9">Sugar kinase</fullName>
    </submittedName>
</protein>
<evidence type="ECO:0000313" key="9">
    <source>
        <dbReference type="EMBL" id="MUN55182.1"/>
    </source>
</evidence>
<gene>
    <name evidence="9" type="ORF">GMA10_08150</name>
</gene>
<keyword evidence="2" id="KW-0859">Xylose metabolism</keyword>
<dbReference type="GO" id="GO:0016301">
    <property type="term" value="F:kinase activity"/>
    <property type="evidence" value="ECO:0007669"/>
    <property type="project" value="UniProtKB-KW"/>
</dbReference>
<evidence type="ECO:0000313" key="10">
    <source>
        <dbReference type="Proteomes" id="UP000462152"/>
    </source>
</evidence>
<proteinExistence type="inferred from homology"/>
<dbReference type="AlphaFoldDB" id="A0A7K1LJT0"/>
<sequence>MATSAFFGLDVGTSSTKAVLVGHDGSVLDSRTREHEVERLAHGVVQMDMTIWWNEFQELYGDLVRSNSVRIEGIGVSGMGPCVGVASEGRPIAPAALYGVDYRARAEIEELAEELGQLELLKGYDSQLTSQAGGPKLLWFAKRYPEAFARGARFYMPSSWIIQHLTGEYVLDRHSASQCTPLYDPQTQEWDTDMAERLARGTELPRLGWSNEVCGRTQEIPDLPELEAGIPVIFGSIDAWAEQESVGATENGELFLMYGTTLFLIANSGERLRHASMWGTTGTRRGTRNLAGGLATSGALTQWFRDISGVREYTALIEAAEQVAPGSDGLLTLPYFAGERTPIQDPDARGVMIGLTLEHGRGHVYRSLLEATAFAVRHNIEVMERAGASIHSITAAGGGVGSDLWPQIVSDVTGRPQRIHRYSVGAAYGDAFMIAEALGVVDDLDQWNPVEKTIEPRETPVYDALYEDYRSLYEATADIQHHLAGVAERTGHAPEQPEPDTSTTITEEQA</sequence>
<keyword evidence="4 5" id="KW-0418">Kinase</keyword>
<keyword evidence="10" id="KW-1185">Reference proteome</keyword>
<feature type="compositionally biased region" description="Polar residues" evidence="6">
    <location>
        <begin position="499"/>
        <end position="510"/>
    </location>
</feature>
<dbReference type="InterPro" id="IPR043129">
    <property type="entry name" value="ATPase_NBD"/>
</dbReference>
<evidence type="ECO:0000256" key="3">
    <source>
        <dbReference type="ARBA" id="ARBA00022679"/>
    </source>
</evidence>
<evidence type="ECO:0000256" key="1">
    <source>
        <dbReference type="ARBA" id="ARBA00009156"/>
    </source>
</evidence>
<evidence type="ECO:0000256" key="2">
    <source>
        <dbReference type="ARBA" id="ARBA00022629"/>
    </source>
</evidence>
<dbReference type="InterPro" id="IPR018483">
    <property type="entry name" value="Carb_kinase_FGGY_CS"/>
</dbReference>
<dbReference type="InterPro" id="IPR000577">
    <property type="entry name" value="Carb_kinase_FGGY"/>
</dbReference>
<dbReference type="Pfam" id="PF02782">
    <property type="entry name" value="FGGY_C"/>
    <property type="match status" value="1"/>
</dbReference>
<keyword evidence="2" id="KW-0119">Carbohydrate metabolism</keyword>
<dbReference type="PROSITE" id="PS00445">
    <property type="entry name" value="FGGY_KINASES_2"/>
    <property type="match status" value="1"/>
</dbReference>
<dbReference type="EMBL" id="WOGT01000004">
    <property type="protein sequence ID" value="MUN55182.1"/>
    <property type="molecule type" value="Genomic_DNA"/>
</dbReference>
<evidence type="ECO:0000259" key="8">
    <source>
        <dbReference type="Pfam" id="PF02782"/>
    </source>
</evidence>
<dbReference type="InterPro" id="IPR050406">
    <property type="entry name" value="FGGY_Carb_Kinase"/>
</dbReference>
<accession>A0A7K1LJT0</accession>
<feature type="domain" description="Carbohydrate kinase FGGY C-terminal" evidence="8">
    <location>
        <begin position="256"/>
        <end position="433"/>
    </location>
</feature>
<feature type="region of interest" description="Disordered" evidence="6">
    <location>
        <begin position="488"/>
        <end position="510"/>
    </location>
</feature>
<dbReference type="PIRSF" id="PIRSF000538">
    <property type="entry name" value="GlpK"/>
    <property type="match status" value="1"/>
</dbReference>
<dbReference type="InterPro" id="IPR018484">
    <property type="entry name" value="FGGY_N"/>
</dbReference>
<dbReference type="PANTHER" id="PTHR43095">
    <property type="entry name" value="SUGAR KINASE"/>
    <property type="match status" value="1"/>
</dbReference>
<feature type="domain" description="Carbohydrate kinase FGGY N-terminal" evidence="7">
    <location>
        <begin position="7"/>
        <end position="239"/>
    </location>
</feature>
<keyword evidence="3 5" id="KW-0808">Transferase</keyword>
<dbReference type="InterPro" id="IPR018485">
    <property type="entry name" value="FGGY_C"/>
</dbReference>
<dbReference type="Pfam" id="PF00370">
    <property type="entry name" value="FGGY_N"/>
    <property type="match status" value="1"/>
</dbReference>
<dbReference type="OrthoDB" id="9782710at2"/>
<dbReference type="PANTHER" id="PTHR43095:SF5">
    <property type="entry name" value="XYLULOSE KINASE"/>
    <property type="match status" value="1"/>
</dbReference>
<comment type="similarity">
    <text evidence="1 5">Belongs to the FGGY kinase family.</text>
</comment>
<dbReference type="RefSeq" id="WP_129314570.1">
    <property type="nucleotide sequence ID" value="NZ_NOIQ01000002.1"/>
</dbReference>
<name>A0A7K1LJT0_9MICC</name>
<dbReference type="GO" id="GO:0042732">
    <property type="term" value="P:D-xylose metabolic process"/>
    <property type="evidence" value="ECO:0007669"/>
    <property type="project" value="UniProtKB-KW"/>
</dbReference>
<evidence type="ECO:0000259" key="7">
    <source>
        <dbReference type="Pfam" id="PF00370"/>
    </source>
</evidence>